<evidence type="ECO:0000259" key="6">
    <source>
        <dbReference type="SMART" id="SM00078"/>
    </source>
</evidence>
<evidence type="ECO:0000256" key="4">
    <source>
        <dbReference type="ARBA" id="ARBA00023157"/>
    </source>
</evidence>
<comment type="subunit">
    <text evidence="1">Heterodimer of a B chain and an A chain linked by two disulfide bonds.</text>
</comment>
<dbReference type="CDD" id="cd04366">
    <property type="entry name" value="IlGF_insulin_bombyxin_like"/>
    <property type="match status" value="1"/>
</dbReference>
<dbReference type="PANTHER" id="PTHR13647:SF4">
    <property type="entry name" value="INSULIN-LIKE PEPTIDE 1-RELATED"/>
    <property type="match status" value="1"/>
</dbReference>
<dbReference type="InterPro" id="IPR016179">
    <property type="entry name" value="Insulin-like"/>
</dbReference>
<dbReference type="SUPFAM" id="SSF56994">
    <property type="entry name" value="Insulin-like"/>
    <property type="match status" value="1"/>
</dbReference>
<keyword evidence="3 5" id="KW-0732">Signal</keyword>
<proteinExistence type="evidence at transcript level"/>
<evidence type="ECO:0000256" key="2">
    <source>
        <dbReference type="ARBA" id="ARBA00022685"/>
    </source>
</evidence>
<dbReference type="AlphaFoldDB" id="A0A445MQH8"/>
<dbReference type="GO" id="GO:0005179">
    <property type="term" value="F:hormone activity"/>
    <property type="evidence" value="ECO:0007669"/>
    <property type="project" value="InterPro"/>
</dbReference>
<reference evidence="7" key="1">
    <citation type="submission" date="2018-02" db="EMBL/GenBank/DDBJ databases">
        <authorList>
            <person name="Maestro L. J."/>
        </authorList>
    </citation>
    <scope>NUCLEOTIDE SEQUENCE</scope>
    <source>
        <tissue evidence="7">Brain</tissue>
    </source>
</reference>
<sequence>MKNAYLSLFLAAVTCFCLSDCQSETFQVDKRHASRKYCGHNLVLVMQLVCDSRYNSPRPSNPSKKSDTDDFWQQLEVQSSEQEYRFPFRSLSNAFRLMKRGGGIADECCYNKGCTYDELRSYCST</sequence>
<dbReference type="SMART" id="SM00078">
    <property type="entry name" value="IlGF"/>
    <property type="match status" value="1"/>
</dbReference>
<protein>
    <submittedName>
        <fullName evidence="7">ILP6</fullName>
    </submittedName>
</protein>
<evidence type="ECO:0000256" key="5">
    <source>
        <dbReference type="SAM" id="SignalP"/>
    </source>
</evidence>
<evidence type="ECO:0000256" key="3">
    <source>
        <dbReference type="ARBA" id="ARBA00022729"/>
    </source>
</evidence>
<feature type="domain" description="Insulin-like" evidence="6">
    <location>
        <begin position="35"/>
        <end position="123"/>
    </location>
</feature>
<gene>
    <name evidence="7" type="primary">Insulin-like Peptide 6</name>
</gene>
<dbReference type="InterPro" id="IPR036438">
    <property type="entry name" value="Insulin-like_sf"/>
</dbReference>
<dbReference type="EMBL" id="LT984758">
    <property type="protein sequence ID" value="SPC71619.1"/>
    <property type="molecule type" value="mRNA"/>
</dbReference>
<feature type="chain" id="PRO_5019398742" evidence="5">
    <location>
        <begin position="24"/>
        <end position="125"/>
    </location>
</feature>
<evidence type="ECO:0000256" key="1">
    <source>
        <dbReference type="ARBA" id="ARBA00011207"/>
    </source>
</evidence>
<keyword evidence="2" id="KW-0165">Cleavage on pair of basic residues</keyword>
<keyword evidence="4" id="KW-1015">Disulfide bond</keyword>
<feature type="signal peptide" evidence="5">
    <location>
        <begin position="1"/>
        <end position="23"/>
    </location>
</feature>
<dbReference type="Pfam" id="PF00049">
    <property type="entry name" value="Insulin"/>
    <property type="match status" value="1"/>
</dbReference>
<name>A0A445MQH8_BLAGE</name>
<evidence type="ECO:0000313" key="7">
    <source>
        <dbReference type="EMBL" id="SPC71619.1"/>
    </source>
</evidence>
<accession>A0A445MQH8</accession>
<dbReference type="GO" id="GO:0005576">
    <property type="term" value="C:extracellular region"/>
    <property type="evidence" value="ECO:0007669"/>
    <property type="project" value="InterPro"/>
</dbReference>
<dbReference type="Gene3D" id="1.10.100.10">
    <property type="entry name" value="Insulin-like"/>
    <property type="match status" value="1"/>
</dbReference>
<organism evidence="7">
    <name type="scientific">Blattella germanica</name>
    <name type="common">German cockroach</name>
    <name type="synonym">Blatta germanica</name>
    <dbReference type="NCBI Taxonomy" id="6973"/>
    <lineage>
        <taxon>Eukaryota</taxon>
        <taxon>Metazoa</taxon>
        <taxon>Ecdysozoa</taxon>
        <taxon>Arthropoda</taxon>
        <taxon>Hexapoda</taxon>
        <taxon>Insecta</taxon>
        <taxon>Pterygota</taxon>
        <taxon>Neoptera</taxon>
        <taxon>Polyneoptera</taxon>
        <taxon>Dictyoptera</taxon>
        <taxon>Blattodea</taxon>
        <taxon>Blaberoidea</taxon>
        <taxon>Blattellidae</taxon>
        <taxon>Blattella</taxon>
    </lineage>
</organism>
<dbReference type="PANTHER" id="PTHR13647">
    <property type="entry name" value="INSULIN-LIKE PEPTIDE 2-RELATED"/>
    <property type="match status" value="1"/>
</dbReference>